<dbReference type="SUPFAM" id="SSF48403">
    <property type="entry name" value="Ankyrin repeat"/>
    <property type="match status" value="1"/>
</dbReference>
<organism evidence="1">
    <name type="scientific">Heterosigma akashiwo</name>
    <name type="common">Chromophytic alga</name>
    <name type="synonym">Heterosigma carterae</name>
    <dbReference type="NCBI Taxonomy" id="2829"/>
    <lineage>
        <taxon>Eukaryota</taxon>
        <taxon>Sar</taxon>
        <taxon>Stramenopiles</taxon>
        <taxon>Ochrophyta</taxon>
        <taxon>Raphidophyceae</taxon>
        <taxon>Chattonellales</taxon>
        <taxon>Chattonellaceae</taxon>
        <taxon>Heterosigma</taxon>
    </lineage>
</organism>
<evidence type="ECO:0000313" key="1">
    <source>
        <dbReference type="EMBL" id="CAE0625389.1"/>
    </source>
</evidence>
<name>A0A7S3XN92_HETAK</name>
<dbReference type="InterPro" id="IPR036770">
    <property type="entry name" value="Ankyrin_rpt-contain_sf"/>
</dbReference>
<dbReference type="AlphaFoldDB" id="A0A7S3XN92"/>
<dbReference type="SMART" id="SM00248">
    <property type="entry name" value="ANK"/>
    <property type="match status" value="3"/>
</dbReference>
<gene>
    <name evidence="1" type="ORF">HAKA00212_LOCUS4058</name>
</gene>
<protein>
    <submittedName>
        <fullName evidence="1">Uncharacterized protein</fullName>
    </submittedName>
</protein>
<dbReference type="EMBL" id="HBIU01009806">
    <property type="protein sequence ID" value="CAE0625389.1"/>
    <property type="molecule type" value="Transcribed_RNA"/>
</dbReference>
<dbReference type="InterPro" id="IPR002110">
    <property type="entry name" value="Ankyrin_rpt"/>
</dbReference>
<dbReference type="Pfam" id="PF00023">
    <property type="entry name" value="Ank"/>
    <property type="match status" value="1"/>
</dbReference>
<dbReference type="Gene3D" id="1.25.40.20">
    <property type="entry name" value="Ankyrin repeat-containing domain"/>
    <property type="match status" value="1"/>
</dbReference>
<accession>A0A7S3XN92</accession>
<reference evidence="1" key="1">
    <citation type="submission" date="2021-01" db="EMBL/GenBank/DDBJ databases">
        <authorList>
            <person name="Corre E."/>
            <person name="Pelletier E."/>
            <person name="Niang G."/>
            <person name="Scheremetjew M."/>
            <person name="Finn R."/>
            <person name="Kale V."/>
            <person name="Holt S."/>
            <person name="Cochrane G."/>
            <person name="Meng A."/>
            <person name="Brown T."/>
            <person name="Cohen L."/>
        </authorList>
    </citation>
    <scope>NUCLEOTIDE SEQUENCE</scope>
    <source>
        <strain evidence="1">CCMP3107</strain>
    </source>
</reference>
<sequence length="267" mass="28473">MELAVMQNDFVMTKIVLEKQFFDEKVLVATSLKDRHTPLMWSILHGNAAIAELLLHNGAAIPDYALHTSLEHNSPPELIDILLSTKPSIIHRANKENLTPLCVAISKGNAAAVAIILAHMSDPSEPVQNFNVTSTLAEKGAEGGATPCALCVAIGLRSVELVQLLLRANGEKPWPPGLHSHLRTKMPMFALQTSVQGFLQHAQQCGQGTAGFYGSTMVDSSEPGSDADVYEVIGPQELQEAAPGSSEAEIAALLLAAASEEDCTGYL</sequence>
<proteinExistence type="predicted"/>